<dbReference type="AlphaFoldDB" id="A0A7M5XC04"/>
<feature type="chain" id="PRO_5029761219" description="Cnidarian restricted protein" evidence="2">
    <location>
        <begin position="44"/>
        <end position="526"/>
    </location>
</feature>
<protein>
    <recommendedName>
        <fullName evidence="5">Cnidarian restricted protein</fullName>
    </recommendedName>
</protein>
<accession>A0A7M5XC04</accession>
<feature type="compositionally biased region" description="Basic and acidic residues" evidence="1">
    <location>
        <begin position="120"/>
        <end position="156"/>
    </location>
</feature>
<keyword evidence="2" id="KW-0732">Signal</keyword>
<feature type="compositionally biased region" description="Basic and acidic residues" evidence="1">
    <location>
        <begin position="93"/>
        <end position="105"/>
    </location>
</feature>
<keyword evidence="4" id="KW-1185">Reference proteome</keyword>
<organism evidence="3 4">
    <name type="scientific">Clytia hemisphaerica</name>
    <dbReference type="NCBI Taxonomy" id="252671"/>
    <lineage>
        <taxon>Eukaryota</taxon>
        <taxon>Metazoa</taxon>
        <taxon>Cnidaria</taxon>
        <taxon>Hydrozoa</taxon>
        <taxon>Hydroidolina</taxon>
        <taxon>Leptothecata</taxon>
        <taxon>Obeliida</taxon>
        <taxon>Clytiidae</taxon>
        <taxon>Clytia</taxon>
    </lineage>
</organism>
<name>A0A7M5XC04_9CNID</name>
<evidence type="ECO:0000256" key="1">
    <source>
        <dbReference type="SAM" id="MobiDB-lite"/>
    </source>
</evidence>
<dbReference type="Proteomes" id="UP000594262">
    <property type="component" value="Unplaced"/>
</dbReference>
<feature type="region of interest" description="Disordered" evidence="1">
    <location>
        <begin position="64"/>
        <end position="187"/>
    </location>
</feature>
<evidence type="ECO:0000313" key="3">
    <source>
        <dbReference type="EnsemblMetazoa" id="CLYHEMP020698.1"/>
    </source>
</evidence>
<dbReference type="EnsemblMetazoa" id="CLYHEMT020698.1">
    <property type="protein sequence ID" value="CLYHEMP020698.1"/>
    <property type="gene ID" value="CLYHEMG020698"/>
</dbReference>
<evidence type="ECO:0000313" key="4">
    <source>
        <dbReference type="Proteomes" id="UP000594262"/>
    </source>
</evidence>
<reference evidence="3" key="1">
    <citation type="submission" date="2021-01" db="UniProtKB">
        <authorList>
            <consortium name="EnsemblMetazoa"/>
        </authorList>
    </citation>
    <scope>IDENTIFICATION</scope>
</reference>
<feature type="signal peptide" evidence="2">
    <location>
        <begin position="1"/>
        <end position="43"/>
    </location>
</feature>
<dbReference type="OrthoDB" id="5984372at2759"/>
<sequence>LEAKGSRQPFHFVRGIALLQHMSASMVSLKCCQLLLLVAMVSAYNYERDGREFADNLDEPARESFHRQNYEDSPNNSEKRYQADANESPFEDSEPRRVRSEETNSRNDNPFIDGKVWWGGKDEPETQYKNEMNRDLENIEETNSRNDNRESDHRFENTIANNDQENSLKDDQYQSPDFRREPMDNELQSDPAVRTRIANWWNTFDHGGLSKCAPNTYLTGLWRSARHRPDRLGLLEQGDCKSTPFPSNGYSRCYKLNIWHSFDRKGWAQCRRGYFIQSITSTRGKGLHNIEELHCCKPKASIQGRCHKENVWRSFDHKGWSRCRAGTYMQGIFRNTCDQLFCLEEFRCCSMKQSIPNPGRIAVSRANWWHSFDRQGWSTCPAGQYITGFYRSARRIPDGIWRLEEAKCKSAPLGWVPRRQQQCYKLNIWSSFDRKGWGKCKHGYYMQGIYRTNGRNLHNIEEFRCCKPKNHHVVQRSCRKQNVWHSFDRKGWSQCPGNTYMTGIWRNNCNWLYCIEEFECCSMKYV</sequence>
<evidence type="ECO:0008006" key="5">
    <source>
        <dbReference type="Google" id="ProtNLM"/>
    </source>
</evidence>
<evidence type="ECO:0000256" key="2">
    <source>
        <dbReference type="SAM" id="SignalP"/>
    </source>
</evidence>
<feature type="compositionally biased region" description="Basic and acidic residues" evidence="1">
    <location>
        <begin position="166"/>
        <end position="183"/>
    </location>
</feature>
<proteinExistence type="predicted"/>